<evidence type="ECO:0000313" key="3">
    <source>
        <dbReference type="EMBL" id="MFC3677044.1"/>
    </source>
</evidence>
<dbReference type="InterPro" id="IPR000073">
    <property type="entry name" value="AB_hydrolase_1"/>
</dbReference>
<dbReference type="PANTHER" id="PTHR37017">
    <property type="entry name" value="AB HYDROLASE-1 DOMAIN-CONTAINING PROTEIN-RELATED"/>
    <property type="match status" value="1"/>
</dbReference>
<organism evidence="3 4">
    <name type="scientific">Ferrovibrio xuzhouensis</name>
    <dbReference type="NCBI Taxonomy" id="1576914"/>
    <lineage>
        <taxon>Bacteria</taxon>
        <taxon>Pseudomonadati</taxon>
        <taxon>Pseudomonadota</taxon>
        <taxon>Alphaproteobacteria</taxon>
        <taxon>Rhodospirillales</taxon>
        <taxon>Rhodospirillaceae</taxon>
        <taxon>Ferrovibrio</taxon>
    </lineage>
</organism>
<dbReference type="Pfam" id="PF12697">
    <property type="entry name" value="Abhydrolase_6"/>
    <property type="match status" value="1"/>
</dbReference>
<comment type="caution">
    <text evidence="3">The sequence shown here is derived from an EMBL/GenBank/DDBJ whole genome shotgun (WGS) entry which is preliminary data.</text>
</comment>
<keyword evidence="1" id="KW-0732">Signal</keyword>
<reference evidence="4" key="1">
    <citation type="journal article" date="2019" name="Int. J. Syst. Evol. Microbiol.">
        <title>The Global Catalogue of Microorganisms (GCM) 10K type strain sequencing project: providing services to taxonomists for standard genome sequencing and annotation.</title>
        <authorList>
            <consortium name="The Broad Institute Genomics Platform"/>
            <consortium name="The Broad Institute Genome Sequencing Center for Infectious Disease"/>
            <person name="Wu L."/>
            <person name="Ma J."/>
        </authorList>
    </citation>
    <scope>NUCLEOTIDE SEQUENCE [LARGE SCALE GENOMIC DNA]</scope>
    <source>
        <strain evidence="4">KCTC 42182</strain>
    </source>
</reference>
<dbReference type="SUPFAM" id="SSF53474">
    <property type="entry name" value="alpha/beta-Hydrolases"/>
    <property type="match status" value="1"/>
</dbReference>
<sequence length="267" mass="27852">MKPFHAVLAASAVAASALAFGTSAVAADKPPVVLVHGAFEDAQIWGHVSARLKADGYKVVTVDLPGRPGDPAAPDKVSLDLYRDTVVSALGKLQRPAIVVGHSFGGIVIADVAETVPAKVKTLVFVAALLPQDGDSLVSMTGKDADAQIGPHLKIDKARGLASVEYSARADLFANGAPEAVRKAIPHGIVDEPLGPLATPVHVTAANFGRVDKVYIHTAFDHVISPSFQAQMVAATPVREEFTVQTGHTPFLTEPKKLAEDIEAAAK</sequence>
<gene>
    <name evidence="3" type="ORF">ACFOOQ_15915</name>
</gene>
<dbReference type="Gene3D" id="3.40.50.1820">
    <property type="entry name" value="alpha/beta hydrolase"/>
    <property type="match status" value="1"/>
</dbReference>
<dbReference type="InterPro" id="IPR052897">
    <property type="entry name" value="Sec-Metab_Biosynth_Hydrolase"/>
</dbReference>
<feature type="chain" id="PRO_5047184925" evidence="1">
    <location>
        <begin position="27"/>
        <end position="267"/>
    </location>
</feature>
<dbReference type="RefSeq" id="WP_379728446.1">
    <property type="nucleotide sequence ID" value="NZ_JBHRYJ010000003.1"/>
</dbReference>
<evidence type="ECO:0000256" key="1">
    <source>
        <dbReference type="SAM" id="SignalP"/>
    </source>
</evidence>
<dbReference type="EMBL" id="JBHRYJ010000003">
    <property type="protein sequence ID" value="MFC3677044.1"/>
    <property type="molecule type" value="Genomic_DNA"/>
</dbReference>
<dbReference type="InterPro" id="IPR029058">
    <property type="entry name" value="AB_hydrolase_fold"/>
</dbReference>
<dbReference type="PANTHER" id="PTHR37017:SF11">
    <property type="entry name" value="ESTERASE_LIPASE_THIOESTERASE DOMAIN-CONTAINING PROTEIN"/>
    <property type="match status" value="1"/>
</dbReference>
<feature type="domain" description="AB hydrolase-1" evidence="2">
    <location>
        <begin position="32"/>
        <end position="260"/>
    </location>
</feature>
<evidence type="ECO:0000313" key="4">
    <source>
        <dbReference type="Proteomes" id="UP001595711"/>
    </source>
</evidence>
<protein>
    <submittedName>
        <fullName evidence="3">Alpha/beta fold hydrolase</fullName>
    </submittedName>
</protein>
<feature type="signal peptide" evidence="1">
    <location>
        <begin position="1"/>
        <end position="26"/>
    </location>
</feature>
<evidence type="ECO:0000259" key="2">
    <source>
        <dbReference type="Pfam" id="PF12697"/>
    </source>
</evidence>
<name>A0ABV7VIM8_9PROT</name>
<accession>A0ABV7VIM8</accession>
<dbReference type="GO" id="GO:0016787">
    <property type="term" value="F:hydrolase activity"/>
    <property type="evidence" value="ECO:0007669"/>
    <property type="project" value="UniProtKB-KW"/>
</dbReference>
<keyword evidence="4" id="KW-1185">Reference proteome</keyword>
<proteinExistence type="predicted"/>
<keyword evidence="3" id="KW-0378">Hydrolase</keyword>
<dbReference type="Proteomes" id="UP001595711">
    <property type="component" value="Unassembled WGS sequence"/>
</dbReference>